<evidence type="ECO:0000313" key="4">
    <source>
        <dbReference type="Proteomes" id="UP000182229"/>
    </source>
</evidence>
<organism evidence="3 4">
    <name type="scientific">Cystobacter ferrugineus</name>
    <dbReference type="NCBI Taxonomy" id="83449"/>
    <lineage>
        <taxon>Bacteria</taxon>
        <taxon>Pseudomonadati</taxon>
        <taxon>Myxococcota</taxon>
        <taxon>Myxococcia</taxon>
        <taxon>Myxococcales</taxon>
        <taxon>Cystobacterineae</taxon>
        <taxon>Archangiaceae</taxon>
        <taxon>Cystobacter</taxon>
    </lineage>
</organism>
<feature type="region of interest" description="Disordered" evidence="2">
    <location>
        <begin position="1"/>
        <end position="37"/>
    </location>
</feature>
<reference evidence="3 4" key="2">
    <citation type="submission" date="2016-12" db="EMBL/GenBank/DDBJ databases">
        <title>Draft Genome Sequence of Cystobacter ferrugineus Strain Cbfe23.</title>
        <authorList>
            <person name="Akbar S."/>
            <person name="Dowd S.E."/>
            <person name="Stevens D.C."/>
        </authorList>
    </citation>
    <scope>NUCLEOTIDE SEQUENCE [LARGE SCALE GENOMIC DNA]</scope>
    <source>
        <strain evidence="3 4">Cbfe23</strain>
    </source>
</reference>
<proteinExistence type="predicted"/>
<evidence type="ECO:0000256" key="2">
    <source>
        <dbReference type="SAM" id="MobiDB-lite"/>
    </source>
</evidence>
<dbReference type="AlphaFoldDB" id="A0A1L9BHY1"/>
<keyword evidence="4" id="KW-1185">Reference proteome</keyword>
<gene>
    <name evidence="3" type="ORF">BON30_01170</name>
</gene>
<dbReference type="STRING" id="83449.BON30_01170"/>
<dbReference type="Proteomes" id="UP000182229">
    <property type="component" value="Unassembled WGS sequence"/>
</dbReference>
<evidence type="ECO:0000256" key="1">
    <source>
        <dbReference type="SAM" id="Coils"/>
    </source>
</evidence>
<protein>
    <submittedName>
        <fullName evidence="3">Uncharacterized protein</fullName>
    </submittedName>
</protein>
<feature type="coiled-coil region" evidence="1">
    <location>
        <begin position="335"/>
        <end position="366"/>
    </location>
</feature>
<feature type="region of interest" description="Disordered" evidence="2">
    <location>
        <begin position="69"/>
        <end position="88"/>
    </location>
</feature>
<dbReference type="EMBL" id="MPIN01000001">
    <property type="protein sequence ID" value="OJH41877.1"/>
    <property type="molecule type" value="Genomic_DNA"/>
</dbReference>
<keyword evidence="1" id="KW-0175">Coiled coil</keyword>
<accession>A0A1L9BHY1</accession>
<reference evidence="4" key="1">
    <citation type="submission" date="2016-11" db="EMBL/GenBank/DDBJ databases">
        <authorList>
            <person name="Shukria A."/>
            <person name="Stevens D.C."/>
        </authorList>
    </citation>
    <scope>NUCLEOTIDE SEQUENCE [LARGE SCALE GENOMIC DNA]</scope>
    <source>
        <strain evidence="4">Cbfe23</strain>
    </source>
</reference>
<sequence length="784" mass="88263">MRCGSPVVPVPKTVFKRPDPAPRQQPSSDSSSKRTFETAFPEFKNVLNDFHDPSPNSAVSWPGEAEILEGRPTKKPATGSKVTGGEFKWEPMSTENPFLFGPKAEGKKPHTYTRSLKSKNHGEKFNPFLEEDRTGQVIAANVGGFTNFLEQFNRAPDEIDPSFTQEKERWRGTGVLYEQLRTYSLSRCDLLVKKVKAKLQQHGKLVYFLNNYPCVHVDLTDYSKALVMNTKGEREAFSEYMCFILNAYIDSFAHKEGFTLSCVCRSSFGFLVPTTAPTVDSIRISLGLAPESYLTCVTSALALMFKHLDDLKKTAATTIPSQSFFARTEHKDYLEKKENQRLERARLAMQEKLKKAKDEKKKTSAKPIKKRNLFFYDKKSSLGAHMKNKISSQKGLMQEVTRKFGGGSLASETCYKALAQSKNGVREALLAALSSKRWAINDQGSSTANNNEDEIDSDDDDLMSGVQLSFVEPQYQRYSDSDIQLEHNASSLADMRFQEMALAIILAAGMVVENKFLSQDALWRATLFAAEDIYRQGITIYRKRKGEEEAYEDGSDSEEEDEELYHCKLISQNGMNAIGLALAFSKLWRKECAITDEPRIFMEEMYFEAPNLLKVNKWLTRTTDDQESNILLGDVNHCVTSIKEKSDKLISGQDWEDKTVVIVDVTSATLAEMGRLVRKFEQEEPQVLVLVSSGLKHEQLGTDKNAYGTVRFFVNSDRKDTLQKVFASLKTHPAYRKQPIVSHSVRRMFKSVGAVPTISAILAKRPAPATKGSQTTASSFKQHK</sequence>
<name>A0A1L9BHY1_9BACT</name>
<comment type="caution">
    <text evidence="3">The sequence shown here is derived from an EMBL/GenBank/DDBJ whole genome shotgun (WGS) entry which is preliminary data.</text>
</comment>
<evidence type="ECO:0000313" key="3">
    <source>
        <dbReference type="EMBL" id="OJH41877.1"/>
    </source>
</evidence>